<reference evidence="10" key="1">
    <citation type="journal article" date="2019" name="Int. J. Syst. Evol. Microbiol.">
        <title>The Global Catalogue of Microorganisms (GCM) 10K type strain sequencing project: providing services to taxonomists for standard genome sequencing and annotation.</title>
        <authorList>
            <consortium name="The Broad Institute Genomics Platform"/>
            <consortium name="The Broad Institute Genome Sequencing Center for Infectious Disease"/>
            <person name="Wu L."/>
            <person name="Ma J."/>
        </authorList>
    </citation>
    <scope>NUCLEOTIDE SEQUENCE [LARGE SCALE GENOMIC DNA]</scope>
    <source>
        <strain evidence="10">JCM 11483</strain>
    </source>
</reference>
<feature type="domain" description="Pyrroline-5-carboxylate reductase dimerisation" evidence="8">
    <location>
        <begin position="165"/>
        <end position="273"/>
    </location>
</feature>
<evidence type="ECO:0000313" key="10">
    <source>
        <dbReference type="Proteomes" id="UP001501736"/>
    </source>
</evidence>
<evidence type="ECO:0000259" key="7">
    <source>
        <dbReference type="Pfam" id="PF03807"/>
    </source>
</evidence>
<organism evidence="9 10">
    <name type="scientific">Nesterenkonia halobia</name>
    <dbReference type="NCBI Taxonomy" id="37922"/>
    <lineage>
        <taxon>Bacteria</taxon>
        <taxon>Bacillati</taxon>
        <taxon>Actinomycetota</taxon>
        <taxon>Actinomycetes</taxon>
        <taxon>Micrococcales</taxon>
        <taxon>Micrococcaceae</taxon>
        <taxon>Nesterenkonia</taxon>
    </lineage>
</organism>
<dbReference type="PIRSF" id="PIRSF000193">
    <property type="entry name" value="Pyrrol-5-carb_rd"/>
    <property type="match status" value="1"/>
</dbReference>
<dbReference type="Gene3D" id="3.40.50.720">
    <property type="entry name" value="NAD(P)-binding Rossmann-like Domain"/>
    <property type="match status" value="1"/>
</dbReference>
<comment type="caution">
    <text evidence="9">The sequence shown here is derived from an EMBL/GenBank/DDBJ whole genome shotgun (WGS) entry which is preliminary data.</text>
</comment>
<keyword evidence="4" id="KW-0963">Cytoplasm</keyword>
<dbReference type="InterPro" id="IPR036291">
    <property type="entry name" value="NAD(P)-bd_dom_sf"/>
</dbReference>
<dbReference type="PROSITE" id="PS00521">
    <property type="entry name" value="P5CR"/>
    <property type="match status" value="1"/>
</dbReference>
<keyword evidence="4 6" id="KW-0028">Amino-acid biosynthesis</keyword>
<feature type="domain" description="Pyrroline-5-carboxylate reductase catalytic N-terminal" evidence="7">
    <location>
        <begin position="2"/>
        <end position="101"/>
    </location>
</feature>
<evidence type="ECO:0000259" key="8">
    <source>
        <dbReference type="Pfam" id="PF14748"/>
    </source>
</evidence>
<dbReference type="PANTHER" id="PTHR11645">
    <property type="entry name" value="PYRROLINE-5-CARBOXYLATE REDUCTASE"/>
    <property type="match status" value="1"/>
</dbReference>
<comment type="subcellular location">
    <subcellularLocation>
        <location evidence="4">Cytoplasm</location>
    </subcellularLocation>
</comment>
<comment type="similarity">
    <text evidence="1 4 6">Belongs to the pyrroline-5-carboxylate reductase family.</text>
</comment>
<evidence type="ECO:0000256" key="1">
    <source>
        <dbReference type="ARBA" id="ARBA00005525"/>
    </source>
</evidence>
<dbReference type="InterPro" id="IPR000304">
    <property type="entry name" value="Pyrroline-COOH_reductase"/>
</dbReference>
<evidence type="ECO:0000313" key="9">
    <source>
        <dbReference type="EMBL" id="GAA3282987.1"/>
    </source>
</evidence>
<evidence type="ECO:0000256" key="3">
    <source>
        <dbReference type="ARBA" id="ARBA00023002"/>
    </source>
</evidence>
<comment type="catalytic activity">
    <reaction evidence="4">
        <text>L-proline + NAD(+) = (S)-1-pyrroline-5-carboxylate + NADH + 2 H(+)</text>
        <dbReference type="Rhea" id="RHEA:14105"/>
        <dbReference type="ChEBI" id="CHEBI:15378"/>
        <dbReference type="ChEBI" id="CHEBI:17388"/>
        <dbReference type="ChEBI" id="CHEBI:57540"/>
        <dbReference type="ChEBI" id="CHEBI:57945"/>
        <dbReference type="ChEBI" id="CHEBI:60039"/>
        <dbReference type="EC" id="1.5.1.2"/>
    </reaction>
</comment>
<evidence type="ECO:0000256" key="6">
    <source>
        <dbReference type="RuleBase" id="RU003903"/>
    </source>
</evidence>
<dbReference type="HAMAP" id="MF_01925">
    <property type="entry name" value="P5C_reductase"/>
    <property type="match status" value="1"/>
</dbReference>
<dbReference type="InterPro" id="IPR008927">
    <property type="entry name" value="6-PGluconate_DH-like_C_sf"/>
</dbReference>
<dbReference type="SUPFAM" id="SSF48179">
    <property type="entry name" value="6-phosphogluconate dehydrogenase C-terminal domain-like"/>
    <property type="match status" value="1"/>
</dbReference>
<proteinExistence type="inferred from homology"/>
<name>A0ABP6RAZ8_9MICC</name>
<dbReference type="Pfam" id="PF03807">
    <property type="entry name" value="F420_oxidored"/>
    <property type="match status" value="1"/>
</dbReference>
<dbReference type="Pfam" id="PF14748">
    <property type="entry name" value="P5CR_dimer"/>
    <property type="match status" value="1"/>
</dbReference>
<dbReference type="PANTHER" id="PTHR11645:SF0">
    <property type="entry name" value="PYRROLINE-5-CARBOXYLATE REDUCTASE 3"/>
    <property type="match status" value="1"/>
</dbReference>
<dbReference type="InterPro" id="IPR028939">
    <property type="entry name" value="P5C_Rdtase_cat_N"/>
</dbReference>
<dbReference type="InterPro" id="IPR029036">
    <property type="entry name" value="P5CR_dimer"/>
</dbReference>
<dbReference type="Proteomes" id="UP001501736">
    <property type="component" value="Unassembled WGS sequence"/>
</dbReference>
<dbReference type="Gene3D" id="1.10.3730.10">
    <property type="entry name" value="ProC C-terminal domain-like"/>
    <property type="match status" value="1"/>
</dbReference>
<protein>
    <recommendedName>
        <fullName evidence="4 5">Pyrroline-5-carboxylate reductase</fullName>
        <shortName evidence="4">P5C reductase</shortName>
        <shortName evidence="4">P5CR</shortName>
        <ecNumber evidence="4 5">1.5.1.2</ecNumber>
    </recommendedName>
    <alternativeName>
        <fullName evidence="4">PCA reductase</fullName>
    </alternativeName>
</protein>
<sequence length="281" mass="28058">MRIAMLGLGSMNAAILSGLLAGPVSREDVVATTRSSASAAARAEELGVEVLAEESDAEANRRAVDGADVVLLGVKPHGIVTLAEEIAASLAPQTVVVSVAAAVDVAMLESALRDGQPVIRSMPNTPLSVGQGVVGLAAGTHAAAEQVATVQSLLSACGAVHVVDEVQIDALTGVSGSGPAYAFLLAEHMAAGGVELGLDPELAADLAAATVRGAGTMLVEHRAAGTADAAALRKAVCSPNGTTERAVDALEAHEVPAAVRAAVAASASRAREMTTQLRDEV</sequence>
<gene>
    <name evidence="4 9" type="primary">proC</name>
    <name evidence="9" type="ORF">GCM10020260_11030</name>
</gene>
<comment type="catalytic activity">
    <reaction evidence="4 6">
        <text>L-proline + NADP(+) = (S)-1-pyrroline-5-carboxylate + NADPH + 2 H(+)</text>
        <dbReference type="Rhea" id="RHEA:14109"/>
        <dbReference type="ChEBI" id="CHEBI:15378"/>
        <dbReference type="ChEBI" id="CHEBI:17388"/>
        <dbReference type="ChEBI" id="CHEBI:57783"/>
        <dbReference type="ChEBI" id="CHEBI:58349"/>
        <dbReference type="ChEBI" id="CHEBI:60039"/>
        <dbReference type="EC" id="1.5.1.2"/>
    </reaction>
</comment>
<keyword evidence="4 6" id="KW-0641">Proline biosynthesis</keyword>
<keyword evidence="2 4" id="KW-0521">NADP</keyword>
<keyword evidence="10" id="KW-1185">Reference proteome</keyword>
<dbReference type="InterPro" id="IPR053790">
    <property type="entry name" value="P5CR-like_CS"/>
</dbReference>
<evidence type="ECO:0000256" key="4">
    <source>
        <dbReference type="HAMAP-Rule" id="MF_01925"/>
    </source>
</evidence>
<keyword evidence="3 4" id="KW-0560">Oxidoreductase</keyword>
<dbReference type="SUPFAM" id="SSF51735">
    <property type="entry name" value="NAD(P)-binding Rossmann-fold domains"/>
    <property type="match status" value="1"/>
</dbReference>
<dbReference type="EC" id="1.5.1.2" evidence="4 5"/>
<dbReference type="NCBIfam" id="TIGR00112">
    <property type="entry name" value="proC"/>
    <property type="match status" value="1"/>
</dbReference>
<evidence type="ECO:0000256" key="2">
    <source>
        <dbReference type="ARBA" id="ARBA00022857"/>
    </source>
</evidence>
<comment type="function">
    <text evidence="4">Catalyzes the reduction of 1-pyrroline-5-carboxylate (PCA) to L-proline.</text>
</comment>
<accession>A0ABP6RAZ8</accession>
<evidence type="ECO:0000256" key="5">
    <source>
        <dbReference type="NCBIfam" id="TIGR00112"/>
    </source>
</evidence>
<dbReference type="EMBL" id="BAAAYG010000003">
    <property type="protein sequence ID" value="GAA3282987.1"/>
    <property type="molecule type" value="Genomic_DNA"/>
</dbReference>
<comment type="pathway">
    <text evidence="4 6">Amino-acid biosynthesis; L-proline biosynthesis; L-proline from L-glutamate 5-semialdehyde: step 1/1.</text>
</comment>
<dbReference type="RefSeq" id="WP_344718998.1">
    <property type="nucleotide sequence ID" value="NZ_BAAAYG010000003.1"/>
</dbReference>